<proteinExistence type="predicted"/>
<evidence type="ECO:0000313" key="2">
    <source>
        <dbReference type="EMBL" id="RPA60151.1"/>
    </source>
</evidence>
<dbReference type="PANTHER" id="PTHR11715:SF3">
    <property type="entry name" value="GLYCINE CLEAVAGE SYSTEM H PROTEIN-RELATED"/>
    <property type="match status" value="1"/>
</dbReference>
<gene>
    <name evidence="2" type="ORF">EF384_06235</name>
</gene>
<dbReference type="GO" id="GO:0009249">
    <property type="term" value="P:protein lipoylation"/>
    <property type="evidence" value="ECO:0007669"/>
    <property type="project" value="TreeGrafter"/>
</dbReference>
<dbReference type="AlphaFoldDB" id="A0A3N4GM06"/>
<dbReference type="GO" id="GO:0019464">
    <property type="term" value="P:glycine decarboxylation via glycine cleavage system"/>
    <property type="evidence" value="ECO:0007669"/>
    <property type="project" value="InterPro"/>
</dbReference>
<dbReference type="EMBL" id="RKMG01000017">
    <property type="protein sequence ID" value="RPA60151.1"/>
    <property type="molecule type" value="Genomic_DNA"/>
</dbReference>
<sequence length="120" mass="13357">MNKVYTEDGIYLEELNDGQVRIGLSAYGSDAVGEVSYFTFLNEDELVADQPFFSVEGSKAVTDMVAPISGKVVERHDALVDEPEILNALDEKEKWIVTVQTEQAVAWDQFLAEDLPIEEA</sequence>
<dbReference type="PANTHER" id="PTHR11715">
    <property type="entry name" value="GLYCINE CLEAVAGE SYSTEM H PROTEIN"/>
    <property type="match status" value="1"/>
</dbReference>
<dbReference type="GO" id="GO:0005829">
    <property type="term" value="C:cytosol"/>
    <property type="evidence" value="ECO:0007669"/>
    <property type="project" value="TreeGrafter"/>
</dbReference>
<accession>A0A3N4GM06</accession>
<dbReference type="RefSeq" id="WP_123780324.1">
    <property type="nucleotide sequence ID" value="NZ_RKMG01000017.1"/>
</dbReference>
<keyword evidence="1" id="KW-0450">Lipoyl</keyword>
<protein>
    <submittedName>
        <fullName evidence="2">Glycine cleavage system protein H</fullName>
    </submittedName>
</protein>
<dbReference type="CDD" id="cd06848">
    <property type="entry name" value="GCS_H"/>
    <property type="match status" value="1"/>
</dbReference>
<dbReference type="InterPro" id="IPR011053">
    <property type="entry name" value="Single_hybrid_motif"/>
</dbReference>
<name>A0A3N4GM06_9LACT</name>
<dbReference type="InterPro" id="IPR002930">
    <property type="entry name" value="GCV_H"/>
</dbReference>
<dbReference type="SUPFAM" id="SSF51230">
    <property type="entry name" value="Single hybrid motif"/>
    <property type="match status" value="1"/>
</dbReference>
<organism evidence="2 3">
    <name type="scientific">Aerococcus agrisoli</name>
    <dbReference type="NCBI Taxonomy" id="2487350"/>
    <lineage>
        <taxon>Bacteria</taxon>
        <taxon>Bacillati</taxon>
        <taxon>Bacillota</taxon>
        <taxon>Bacilli</taxon>
        <taxon>Lactobacillales</taxon>
        <taxon>Aerococcaceae</taxon>
        <taxon>Aerococcus</taxon>
    </lineage>
</organism>
<evidence type="ECO:0000313" key="3">
    <source>
        <dbReference type="Proteomes" id="UP000273977"/>
    </source>
</evidence>
<keyword evidence="3" id="KW-1185">Reference proteome</keyword>
<dbReference type="OrthoDB" id="2401220at2"/>
<reference evidence="2 3" key="1">
    <citation type="submission" date="2018-11" db="EMBL/GenBank/DDBJ databases">
        <title>Aerococcus sp. SJQ22, whole genome shotgun sequence.</title>
        <authorList>
            <person name="Sun L."/>
            <person name="Gao X."/>
            <person name="Chen W."/>
            <person name="Huang K."/>
        </authorList>
    </citation>
    <scope>NUCLEOTIDE SEQUENCE [LARGE SCALE GENOMIC DNA]</scope>
    <source>
        <strain evidence="2 3">SJQ22</strain>
    </source>
</reference>
<dbReference type="Gene3D" id="2.40.50.100">
    <property type="match status" value="1"/>
</dbReference>
<evidence type="ECO:0000256" key="1">
    <source>
        <dbReference type="ARBA" id="ARBA00022823"/>
    </source>
</evidence>
<comment type="caution">
    <text evidence="2">The sequence shown here is derived from an EMBL/GenBank/DDBJ whole genome shotgun (WGS) entry which is preliminary data.</text>
</comment>
<dbReference type="GO" id="GO:0005960">
    <property type="term" value="C:glycine cleavage complex"/>
    <property type="evidence" value="ECO:0007669"/>
    <property type="project" value="InterPro"/>
</dbReference>
<dbReference type="Proteomes" id="UP000273977">
    <property type="component" value="Unassembled WGS sequence"/>
</dbReference>
<dbReference type="Pfam" id="PF01597">
    <property type="entry name" value="GCV_H"/>
    <property type="match status" value="1"/>
</dbReference>
<dbReference type="InterPro" id="IPR033753">
    <property type="entry name" value="GCV_H/Fam206"/>
</dbReference>